<dbReference type="RefSeq" id="WP_057881093.1">
    <property type="nucleotide sequence ID" value="NZ_JQCF01000016.1"/>
</dbReference>
<sequence length="71" mass="8271">MRKKLRLLLILLWIVIIAIFIIAGLTSGWWSLTPIVAYNRPQGPFGWLFTITLVLSLIDFLYYHLISPNKK</sequence>
<keyword evidence="1" id="KW-0472">Membrane</keyword>
<protein>
    <recommendedName>
        <fullName evidence="4">Integral membrane protein</fullName>
    </recommendedName>
</protein>
<comment type="caution">
    <text evidence="2">The sequence shown here is derived from an EMBL/GenBank/DDBJ whole genome shotgun (WGS) entry which is preliminary data.</text>
</comment>
<gene>
    <name evidence="2" type="ORF">IV57_GL000748</name>
</gene>
<evidence type="ECO:0000313" key="2">
    <source>
        <dbReference type="EMBL" id="KRN98836.1"/>
    </source>
</evidence>
<name>A0A0R2LL03_9LACO</name>
<keyword evidence="1" id="KW-1133">Transmembrane helix</keyword>
<proteinExistence type="predicted"/>
<dbReference type="Proteomes" id="UP000051006">
    <property type="component" value="Unassembled WGS sequence"/>
</dbReference>
<feature type="transmembrane region" description="Helical" evidence="1">
    <location>
        <begin position="44"/>
        <end position="65"/>
    </location>
</feature>
<keyword evidence="1" id="KW-0812">Transmembrane</keyword>
<keyword evidence="3" id="KW-1185">Reference proteome</keyword>
<reference evidence="2 3" key="1">
    <citation type="journal article" date="2015" name="Genome Announc.">
        <title>Expanding the biotechnology potential of lactobacilli through comparative genomics of 213 strains and associated genera.</title>
        <authorList>
            <person name="Sun Z."/>
            <person name="Harris H.M."/>
            <person name="McCann A."/>
            <person name="Guo C."/>
            <person name="Argimon S."/>
            <person name="Zhang W."/>
            <person name="Yang X."/>
            <person name="Jeffery I.B."/>
            <person name="Cooney J.C."/>
            <person name="Kagawa T.F."/>
            <person name="Liu W."/>
            <person name="Song Y."/>
            <person name="Salvetti E."/>
            <person name="Wrobel A."/>
            <person name="Rasinkangas P."/>
            <person name="Parkhill J."/>
            <person name="Rea M.C."/>
            <person name="O'Sullivan O."/>
            <person name="Ritari J."/>
            <person name="Douillard F.P."/>
            <person name="Paul Ross R."/>
            <person name="Yang R."/>
            <person name="Briner A.E."/>
            <person name="Felis G.E."/>
            <person name="de Vos W.M."/>
            <person name="Barrangou R."/>
            <person name="Klaenhammer T.R."/>
            <person name="Caufield P.W."/>
            <person name="Cui Y."/>
            <person name="Zhang H."/>
            <person name="O'Toole P.W."/>
        </authorList>
    </citation>
    <scope>NUCLEOTIDE SEQUENCE [LARGE SCALE GENOMIC DNA]</scope>
    <source>
        <strain evidence="2 3">DSM 24716</strain>
    </source>
</reference>
<evidence type="ECO:0000313" key="3">
    <source>
        <dbReference type="Proteomes" id="UP000051006"/>
    </source>
</evidence>
<evidence type="ECO:0008006" key="4">
    <source>
        <dbReference type="Google" id="ProtNLM"/>
    </source>
</evidence>
<dbReference type="AlphaFoldDB" id="A0A0R2LL03"/>
<dbReference type="EMBL" id="JQCF01000016">
    <property type="protein sequence ID" value="KRN98836.1"/>
    <property type="molecule type" value="Genomic_DNA"/>
</dbReference>
<dbReference type="OrthoDB" id="2317805at2"/>
<feature type="transmembrane region" description="Helical" evidence="1">
    <location>
        <begin position="7"/>
        <end position="32"/>
    </location>
</feature>
<accession>A0A0R2LL03</accession>
<organism evidence="2 3">
    <name type="scientific">Companilactobacillus kimchiensis</name>
    <dbReference type="NCBI Taxonomy" id="993692"/>
    <lineage>
        <taxon>Bacteria</taxon>
        <taxon>Bacillati</taxon>
        <taxon>Bacillota</taxon>
        <taxon>Bacilli</taxon>
        <taxon>Lactobacillales</taxon>
        <taxon>Lactobacillaceae</taxon>
        <taxon>Companilactobacillus</taxon>
    </lineage>
</organism>
<dbReference type="PATRIC" id="fig|993692.3.peg.754"/>
<evidence type="ECO:0000256" key="1">
    <source>
        <dbReference type="SAM" id="Phobius"/>
    </source>
</evidence>